<evidence type="ECO:0000256" key="1">
    <source>
        <dbReference type="ARBA" id="ARBA00004496"/>
    </source>
</evidence>
<dbReference type="GO" id="GO:0003729">
    <property type="term" value="F:mRNA binding"/>
    <property type="evidence" value="ECO:0007669"/>
    <property type="project" value="TreeGrafter"/>
</dbReference>
<keyword evidence="4" id="KW-1185">Reference proteome</keyword>
<dbReference type="PANTHER" id="PTHR12269">
    <property type="entry name" value="EUKARYOTIC TRANSLATION INITIATION FACTOR 4E TRANSPORTER"/>
    <property type="match status" value="1"/>
</dbReference>
<dbReference type="GO" id="GO:0005634">
    <property type="term" value="C:nucleus"/>
    <property type="evidence" value="ECO:0007669"/>
    <property type="project" value="TreeGrafter"/>
</dbReference>
<dbReference type="Proteomes" id="UP000694866">
    <property type="component" value="Unplaced"/>
</dbReference>
<feature type="region of interest" description="Disordered" evidence="3">
    <location>
        <begin position="978"/>
        <end position="1091"/>
    </location>
</feature>
<protein>
    <submittedName>
        <fullName evidence="5">Eukaryotic translation initiation factor 4E transporter isoform X1</fullName>
    </submittedName>
</protein>
<feature type="compositionally biased region" description="Basic and acidic residues" evidence="3">
    <location>
        <begin position="129"/>
        <end position="173"/>
    </location>
</feature>
<dbReference type="GO" id="GO:0036464">
    <property type="term" value="C:cytoplasmic ribonucleoprotein granule"/>
    <property type="evidence" value="ECO:0007669"/>
    <property type="project" value="UniProtKB-ARBA"/>
</dbReference>
<feature type="compositionally biased region" description="Polar residues" evidence="3">
    <location>
        <begin position="1"/>
        <end position="11"/>
    </location>
</feature>
<keyword evidence="5" id="KW-0648">Protein biosynthesis</keyword>
<feature type="compositionally biased region" description="Polar residues" evidence="3">
    <location>
        <begin position="180"/>
        <end position="193"/>
    </location>
</feature>
<feature type="compositionally biased region" description="Polar residues" evidence="3">
    <location>
        <begin position="910"/>
        <end position="924"/>
    </location>
</feature>
<evidence type="ECO:0000313" key="5">
    <source>
        <dbReference type="RefSeq" id="XP_011305360.1"/>
    </source>
</evidence>
<organism evidence="4 5">
    <name type="scientific">Fopius arisanus</name>
    <dbReference type="NCBI Taxonomy" id="64838"/>
    <lineage>
        <taxon>Eukaryota</taxon>
        <taxon>Metazoa</taxon>
        <taxon>Ecdysozoa</taxon>
        <taxon>Arthropoda</taxon>
        <taxon>Hexapoda</taxon>
        <taxon>Insecta</taxon>
        <taxon>Pterygota</taxon>
        <taxon>Neoptera</taxon>
        <taxon>Endopterygota</taxon>
        <taxon>Hymenoptera</taxon>
        <taxon>Apocrita</taxon>
        <taxon>Ichneumonoidea</taxon>
        <taxon>Braconidae</taxon>
        <taxon>Opiinae</taxon>
        <taxon>Fopius</taxon>
    </lineage>
</organism>
<evidence type="ECO:0000256" key="2">
    <source>
        <dbReference type="ARBA" id="ARBA00022490"/>
    </source>
</evidence>
<feature type="compositionally biased region" description="Polar residues" evidence="3">
    <location>
        <begin position="978"/>
        <end position="1000"/>
    </location>
</feature>
<feature type="compositionally biased region" description="Polar residues" evidence="3">
    <location>
        <begin position="422"/>
        <end position="449"/>
    </location>
</feature>
<feature type="compositionally biased region" description="Basic and acidic residues" evidence="3">
    <location>
        <begin position="346"/>
        <end position="362"/>
    </location>
</feature>
<feature type="compositionally biased region" description="Basic and acidic residues" evidence="3">
    <location>
        <begin position="198"/>
        <end position="213"/>
    </location>
</feature>
<keyword evidence="2" id="KW-0963">Cytoplasm</keyword>
<feature type="compositionally biased region" description="Low complexity" evidence="3">
    <location>
        <begin position="899"/>
        <end position="909"/>
    </location>
</feature>
<dbReference type="OrthoDB" id="8916892at2759"/>
<keyword evidence="5" id="KW-0396">Initiation factor</keyword>
<feature type="region of interest" description="Disordered" evidence="3">
    <location>
        <begin position="247"/>
        <end position="455"/>
    </location>
</feature>
<dbReference type="GO" id="GO:0003743">
    <property type="term" value="F:translation initiation factor activity"/>
    <property type="evidence" value="ECO:0007669"/>
    <property type="project" value="UniProtKB-KW"/>
</dbReference>
<dbReference type="InterPro" id="IPR018862">
    <property type="entry name" value="eIF4E-T"/>
</dbReference>
<dbReference type="PANTHER" id="PTHR12269:SF1">
    <property type="entry name" value="EUKARYOTIC TRANSLATION INITIATION FACTOR 4E TRANSPORTER"/>
    <property type="match status" value="1"/>
</dbReference>
<sequence length="1223" mass="138000">MKLETTQSSTAPHRYRRRRRPLVGPTGSPFLDSTLLLQTKSCKWFRTKKTVNPTKKVTFRDEAIISMSVAGEVTDSSIMEIGRSRPQFQYTREELMEIKLLPLAKRRPECLDMVYNKCLISSSRGTWDPERWHMDRKRSETPPEEDQRRNEIPVEQNKRRSGDPRERLRKEQDGIVLSPQRRSFNSGCFVNTTQPPPRRPESPIHKPEVPHREQVRRIGSGRLLTRDMWDFRPEAEKLEPERTDIAFRITGNGSREGTGWGESMRDRDNRDRDMRDDRNDRYERRSFGRDFGDRDNRDRNDRHPMDRDKDRRERKFGTDRRRTYSSEPRELEEPEWFSGGPISQHDTIELRGFDDIPEEKITKNKKASPAQKKRGKKGNEKDEKSENTNSAGPKGRSTPTAMDQSINPIHAPHSPISEQEELSVNGQKLSEANETGNTDPSDVNDQSAGKSRDGEHLDFNLDDFLKSDSLPGVSSLLTNGVGADTGSGSRFSQWFKRESPVQDSRRESIQDELLNNLLNDITEPNIQVPSVNESNAYFAPISPANQTGGNAGTGTKLLEMLQRGNKLSQNGQGDGGHMLGIMKNTTSIKEMEVSGKVMHSLEELEARMRGGIPPSPQIEPPRVSKTDEDMSAFKKLLAQVSGGQAVPAANGPIAPKQNTQPITLMQLLKNQPAMGGPPPHQPPMPEQQHPPSFNHVGPLGPAQHPHQAQMQHENLMKVLRIQQQQQAQQQKRQQQTDMLSMMMSGQRMIGASPVPQDMQMLVNNAPSSRELLQRPEAQAIIQGLQQGEITRQHLMQQLQNPAMQHRHREVLVNILKMYGNTTPRTASPHQVPNVSHDSMLQQLLFQQQQRVPSPMNNMMPHRVPSPRDIVMHTQSIIQSALIKTKLEEQRENYRKRQEQQQAQQMQSHQRLTSPVNSPSKQMMSPTPLAFTPTSVLRKMTAEKEPEGSADVSKLAGQSQASQMQQMQSAVQLLAQGLSRQQQGTVRPQPNQQPAWSNQPVKQHHPAGRPIVKGVAATQFPYGGPPTFQSGPPQSQLQQQQQQQPQSQPVPVQQQNQPQRPSTGIYGNPARSKHTMPTSLPPPNVPQYNVSPNSVISQRTNIMSNQGKQQLVQTHFANILQHQQQRNINSQVQLVLNQNYNSNRTDGRIMRQQQQPMNIPMGRQSSPGSNGGSLSPTSNQLARWFSPELLAKARAGKLPELGQTNVLSLEELERLQQASAAVHD</sequence>
<accession>A0A9R1T9P3</accession>
<dbReference type="GeneID" id="105267904"/>
<evidence type="ECO:0000256" key="3">
    <source>
        <dbReference type="SAM" id="MobiDB-lite"/>
    </source>
</evidence>
<dbReference type="Pfam" id="PF10477">
    <property type="entry name" value="EIF4E-T"/>
    <property type="match status" value="1"/>
</dbReference>
<feature type="region of interest" description="Disordered" evidence="3">
    <location>
        <begin position="890"/>
        <end position="928"/>
    </location>
</feature>
<feature type="region of interest" description="Disordered" evidence="3">
    <location>
        <begin position="129"/>
        <end position="213"/>
    </location>
</feature>
<evidence type="ECO:0000313" key="4">
    <source>
        <dbReference type="Proteomes" id="UP000694866"/>
    </source>
</evidence>
<feature type="region of interest" description="Disordered" evidence="3">
    <location>
        <begin position="1"/>
        <end position="26"/>
    </location>
</feature>
<proteinExistence type="predicted"/>
<comment type="subcellular location">
    <subcellularLocation>
        <location evidence="1">Cytoplasm</location>
    </subcellularLocation>
</comment>
<feature type="compositionally biased region" description="Basic and acidic residues" evidence="3">
    <location>
        <begin position="263"/>
        <end position="331"/>
    </location>
</feature>
<dbReference type="KEGG" id="fas:105267904"/>
<feature type="compositionally biased region" description="Polar residues" evidence="3">
    <location>
        <begin position="387"/>
        <end position="407"/>
    </location>
</feature>
<dbReference type="AlphaFoldDB" id="A0A9R1T9P3"/>
<gene>
    <name evidence="5" type="primary">LOC105267904</name>
</gene>
<feature type="region of interest" description="Disordered" evidence="3">
    <location>
        <begin position="940"/>
        <end position="962"/>
    </location>
</feature>
<feature type="compositionally biased region" description="Basic and acidic residues" evidence="3">
    <location>
        <begin position="377"/>
        <end position="386"/>
    </location>
</feature>
<reference evidence="5" key="1">
    <citation type="submission" date="2025-08" db="UniProtKB">
        <authorList>
            <consortium name="RefSeq"/>
        </authorList>
    </citation>
    <scope>IDENTIFICATION</scope>
    <source>
        <strain evidence="5">USDA-PBARC FA_bdor</strain>
        <tissue evidence="5">Whole organism</tissue>
    </source>
</reference>
<dbReference type="RefSeq" id="XP_011305360.1">
    <property type="nucleotide sequence ID" value="XM_011307058.1"/>
</dbReference>
<feature type="compositionally biased region" description="Basic residues" evidence="3">
    <location>
        <begin position="363"/>
        <end position="376"/>
    </location>
</feature>
<feature type="compositionally biased region" description="Low complexity" evidence="3">
    <location>
        <begin position="1028"/>
        <end position="1061"/>
    </location>
</feature>
<name>A0A9R1T9P3_9HYME</name>
<dbReference type="GO" id="GO:0017148">
    <property type="term" value="P:negative regulation of translation"/>
    <property type="evidence" value="ECO:0007669"/>
    <property type="project" value="TreeGrafter"/>
</dbReference>